<evidence type="ECO:0000256" key="5">
    <source>
        <dbReference type="ARBA" id="ARBA00022691"/>
    </source>
</evidence>
<dbReference type="InterPro" id="IPR014777">
    <property type="entry name" value="4pyrrole_Mease_sub1"/>
</dbReference>
<dbReference type="GO" id="GO:0019354">
    <property type="term" value="P:siroheme biosynthetic process"/>
    <property type="evidence" value="ECO:0007669"/>
    <property type="project" value="InterPro"/>
</dbReference>
<evidence type="ECO:0000256" key="2">
    <source>
        <dbReference type="ARBA" id="ARBA00012162"/>
    </source>
</evidence>
<keyword evidence="4 8" id="KW-0808">Transferase</keyword>
<evidence type="ECO:0000256" key="7">
    <source>
        <dbReference type="ARBA" id="ARBA00025705"/>
    </source>
</evidence>
<evidence type="ECO:0000256" key="6">
    <source>
        <dbReference type="ARBA" id="ARBA00023244"/>
    </source>
</evidence>
<dbReference type="PANTHER" id="PTHR45790:SF3">
    <property type="entry name" value="S-ADENOSYL-L-METHIONINE-DEPENDENT UROPORPHYRINOGEN III METHYLTRANSFERASE, CHLOROPLASTIC"/>
    <property type="match status" value="1"/>
</dbReference>
<protein>
    <recommendedName>
        <fullName evidence="2">uroporphyrinogen-III C-methyltransferase</fullName>
        <ecNumber evidence="2">2.1.1.107</ecNumber>
    </recommendedName>
</protein>
<comment type="pathway">
    <text evidence="7">Porphyrin-containing compound metabolism; siroheme biosynthesis; precorrin-2 from uroporphyrinogen III: step 1/1.</text>
</comment>
<dbReference type="InterPro" id="IPR050161">
    <property type="entry name" value="Siro_Cobalamin_biosynth"/>
</dbReference>
<dbReference type="EMBL" id="SMJU01000014">
    <property type="protein sequence ID" value="TDB61392.1"/>
    <property type="molecule type" value="Genomic_DNA"/>
</dbReference>
<evidence type="ECO:0000313" key="10">
    <source>
        <dbReference type="EMBL" id="TDB61392.1"/>
    </source>
</evidence>
<sequence>MTPQLTLVGAGPGDGELITLKGVKALKCADVVLYDALVNPELLAYCPAHTFKMYTGKRAGRHSFQQHEINSLIVRLARKRGHVVRLKGGDPFVFGRGHEEINYAQQHGIACEIIPGISSCTAVPALHGIPVTRRGVSESFWVLTGTTQEGKLTDDLYLAARSNATVVILMGLKKIQEICSLYHTLGRGEIPMAVIQNGSRAHENCVIGCANEMPELLKSRSIGAVGAAGPAVIVVGDVVALHPDYVLDYVQRGSVTA</sequence>
<gene>
    <name evidence="10" type="primary">cobA</name>
    <name evidence="10" type="ORF">EZE20_19500</name>
</gene>
<evidence type="ECO:0000256" key="1">
    <source>
        <dbReference type="ARBA" id="ARBA00005879"/>
    </source>
</evidence>
<dbReference type="Gene3D" id="3.30.950.10">
    <property type="entry name" value="Methyltransferase, Cobalt-precorrin-4 Transmethylase, Domain 2"/>
    <property type="match status" value="1"/>
</dbReference>
<dbReference type="NCBIfam" id="NF004790">
    <property type="entry name" value="PRK06136.1"/>
    <property type="match status" value="1"/>
</dbReference>
<dbReference type="PANTHER" id="PTHR45790">
    <property type="entry name" value="SIROHEME SYNTHASE-RELATED"/>
    <property type="match status" value="1"/>
</dbReference>
<dbReference type="NCBIfam" id="TIGR01469">
    <property type="entry name" value="cobA_cysG_Cterm"/>
    <property type="match status" value="1"/>
</dbReference>
<accession>A0A4R4K450</accession>
<evidence type="ECO:0000313" key="11">
    <source>
        <dbReference type="Proteomes" id="UP000295706"/>
    </source>
</evidence>
<dbReference type="Pfam" id="PF00590">
    <property type="entry name" value="TP_methylase"/>
    <property type="match status" value="1"/>
</dbReference>
<dbReference type="PROSITE" id="PS00839">
    <property type="entry name" value="SUMT_1"/>
    <property type="match status" value="1"/>
</dbReference>
<comment type="similarity">
    <text evidence="1 8">Belongs to the precorrin methyltransferase family.</text>
</comment>
<organism evidence="10 11">
    <name type="scientific">Arundinibacter roseus</name>
    <dbReference type="NCBI Taxonomy" id="2070510"/>
    <lineage>
        <taxon>Bacteria</taxon>
        <taxon>Pseudomonadati</taxon>
        <taxon>Bacteroidota</taxon>
        <taxon>Cytophagia</taxon>
        <taxon>Cytophagales</taxon>
        <taxon>Spirosomataceae</taxon>
        <taxon>Arundinibacter</taxon>
    </lineage>
</organism>
<evidence type="ECO:0000256" key="8">
    <source>
        <dbReference type="RuleBase" id="RU003960"/>
    </source>
</evidence>
<keyword evidence="6" id="KW-0627">Porphyrin biosynthesis</keyword>
<dbReference type="InterPro" id="IPR014776">
    <property type="entry name" value="4pyrrole_Mease_sub2"/>
</dbReference>
<dbReference type="Proteomes" id="UP000295706">
    <property type="component" value="Unassembled WGS sequence"/>
</dbReference>
<comment type="caution">
    <text evidence="10">The sequence shown here is derived from an EMBL/GenBank/DDBJ whole genome shotgun (WGS) entry which is preliminary data.</text>
</comment>
<evidence type="ECO:0000256" key="3">
    <source>
        <dbReference type="ARBA" id="ARBA00022603"/>
    </source>
</evidence>
<dbReference type="InterPro" id="IPR000878">
    <property type="entry name" value="4pyrrol_Mease"/>
</dbReference>
<dbReference type="AlphaFoldDB" id="A0A4R4K450"/>
<dbReference type="GO" id="GO:0032259">
    <property type="term" value="P:methylation"/>
    <property type="evidence" value="ECO:0007669"/>
    <property type="project" value="UniProtKB-KW"/>
</dbReference>
<keyword evidence="5" id="KW-0949">S-adenosyl-L-methionine</keyword>
<keyword evidence="3 8" id="KW-0489">Methyltransferase</keyword>
<dbReference type="FunFam" id="3.40.1010.10:FF:000001">
    <property type="entry name" value="Siroheme synthase"/>
    <property type="match status" value="1"/>
</dbReference>
<dbReference type="CDD" id="cd11642">
    <property type="entry name" value="SUMT"/>
    <property type="match status" value="1"/>
</dbReference>
<dbReference type="GO" id="GO:0004851">
    <property type="term" value="F:uroporphyrin-III C-methyltransferase activity"/>
    <property type="evidence" value="ECO:0007669"/>
    <property type="project" value="UniProtKB-EC"/>
</dbReference>
<dbReference type="EC" id="2.1.1.107" evidence="2"/>
<evidence type="ECO:0000256" key="4">
    <source>
        <dbReference type="ARBA" id="ARBA00022679"/>
    </source>
</evidence>
<dbReference type="InterPro" id="IPR003043">
    <property type="entry name" value="Uropor_MeTrfase_CS"/>
</dbReference>
<dbReference type="OrthoDB" id="9815856at2"/>
<evidence type="ECO:0000259" key="9">
    <source>
        <dbReference type="Pfam" id="PF00590"/>
    </source>
</evidence>
<keyword evidence="11" id="KW-1185">Reference proteome</keyword>
<name>A0A4R4K450_9BACT</name>
<dbReference type="RefSeq" id="WP_132120850.1">
    <property type="nucleotide sequence ID" value="NZ_SMJU01000014.1"/>
</dbReference>
<dbReference type="InterPro" id="IPR035996">
    <property type="entry name" value="4pyrrol_Methylase_sf"/>
</dbReference>
<dbReference type="PROSITE" id="PS00840">
    <property type="entry name" value="SUMT_2"/>
    <property type="match status" value="1"/>
</dbReference>
<feature type="domain" description="Tetrapyrrole methylase" evidence="9">
    <location>
        <begin position="5"/>
        <end position="209"/>
    </location>
</feature>
<dbReference type="SUPFAM" id="SSF53790">
    <property type="entry name" value="Tetrapyrrole methylase"/>
    <property type="match status" value="1"/>
</dbReference>
<proteinExistence type="inferred from homology"/>
<reference evidence="10 11" key="1">
    <citation type="submission" date="2019-02" db="EMBL/GenBank/DDBJ databases">
        <title>Arundinibacter roseus gen. nov., sp. nov., a new member of the family Cytophagaceae.</title>
        <authorList>
            <person name="Szuroczki S."/>
            <person name="Khayer B."/>
            <person name="Sproer C."/>
            <person name="Toumi M."/>
            <person name="Szabo A."/>
            <person name="Felfoldi T."/>
            <person name="Schumann P."/>
            <person name="Toth E."/>
        </authorList>
    </citation>
    <scope>NUCLEOTIDE SEQUENCE [LARGE SCALE GENOMIC DNA]</scope>
    <source>
        <strain evidence="10 11">DMA-k-7a</strain>
    </source>
</reference>
<dbReference type="Gene3D" id="3.40.1010.10">
    <property type="entry name" value="Cobalt-precorrin-4 Transmethylase, Domain 1"/>
    <property type="match status" value="1"/>
</dbReference>
<dbReference type="InterPro" id="IPR006366">
    <property type="entry name" value="CobA/CysG_C"/>
</dbReference>